<keyword evidence="1" id="KW-0732">Signal</keyword>
<accession>A0A9D3LUU0</accession>
<proteinExistence type="predicted"/>
<dbReference type="AlphaFoldDB" id="A0A9D3LUU0"/>
<gene>
    <name evidence="2" type="ORF">ANANG_G00238790</name>
</gene>
<name>A0A9D3LUU0_ANGAN</name>
<sequence length="160" mass="17157">MVFCVCSAVFEWSVVYARWMVCVCECSCVYVCACVCLCACACVSCDNPANSAHAPIRRETAEPDPKQGHVTGGGVCSCAAWCGAHCVSHCSRSCGVCHQGDADRGPAHGSPAVLHSYRQPVSVQENNRTKPQLIKQPFRRLISNCQTITAMSEHSVSACL</sequence>
<feature type="chain" id="PRO_5038561994" description="Secreted protein" evidence="1">
    <location>
        <begin position="18"/>
        <end position="160"/>
    </location>
</feature>
<dbReference type="EMBL" id="JAFIRN010000013">
    <property type="protein sequence ID" value="KAG5837394.1"/>
    <property type="molecule type" value="Genomic_DNA"/>
</dbReference>
<organism evidence="2 3">
    <name type="scientific">Anguilla anguilla</name>
    <name type="common">European freshwater eel</name>
    <name type="synonym">Muraena anguilla</name>
    <dbReference type="NCBI Taxonomy" id="7936"/>
    <lineage>
        <taxon>Eukaryota</taxon>
        <taxon>Metazoa</taxon>
        <taxon>Chordata</taxon>
        <taxon>Craniata</taxon>
        <taxon>Vertebrata</taxon>
        <taxon>Euteleostomi</taxon>
        <taxon>Actinopterygii</taxon>
        <taxon>Neopterygii</taxon>
        <taxon>Teleostei</taxon>
        <taxon>Anguilliformes</taxon>
        <taxon>Anguillidae</taxon>
        <taxon>Anguilla</taxon>
    </lineage>
</organism>
<dbReference type="Proteomes" id="UP001044222">
    <property type="component" value="Chromosome 13"/>
</dbReference>
<protein>
    <recommendedName>
        <fullName evidence="4">Secreted protein</fullName>
    </recommendedName>
</protein>
<feature type="signal peptide" evidence="1">
    <location>
        <begin position="1"/>
        <end position="17"/>
    </location>
</feature>
<evidence type="ECO:0008006" key="4">
    <source>
        <dbReference type="Google" id="ProtNLM"/>
    </source>
</evidence>
<evidence type="ECO:0000256" key="1">
    <source>
        <dbReference type="SAM" id="SignalP"/>
    </source>
</evidence>
<evidence type="ECO:0000313" key="3">
    <source>
        <dbReference type="Proteomes" id="UP001044222"/>
    </source>
</evidence>
<evidence type="ECO:0000313" key="2">
    <source>
        <dbReference type="EMBL" id="KAG5837394.1"/>
    </source>
</evidence>
<comment type="caution">
    <text evidence="2">The sequence shown here is derived from an EMBL/GenBank/DDBJ whole genome shotgun (WGS) entry which is preliminary data.</text>
</comment>
<keyword evidence="3" id="KW-1185">Reference proteome</keyword>
<reference evidence="2" key="1">
    <citation type="submission" date="2021-01" db="EMBL/GenBank/DDBJ databases">
        <title>A chromosome-scale assembly of European eel, Anguilla anguilla.</title>
        <authorList>
            <person name="Henkel C."/>
            <person name="Jong-Raadsen S.A."/>
            <person name="Dufour S."/>
            <person name="Weltzien F.-A."/>
            <person name="Palstra A.P."/>
            <person name="Pelster B."/>
            <person name="Spaink H.P."/>
            <person name="Van Den Thillart G.E."/>
            <person name="Jansen H."/>
            <person name="Zahm M."/>
            <person name="Klopp C."/>
            <person name="Cedric C."/>
            <person name="Louis A."/>
            <person name="Berthelot C."/>
            <person name="Parey E."/>
            <person name="Roest Crollius H."/>
            <person name="Montfort J."/>
            <person name="Robinson-Rechavi M."/>
            <person name="Bucao C."/>
            <person name="Bouchez O."/>
            <person name="Gislard M."/>
            <person name="Lluch J."/>
            <person name="Milhes M."/>
            <person name="Lampietro C."/>
            <person name="Lopez Roques C."/>
            <person name="Donnadieu C."/>
            <person name="Braasch I."/>
            <person name="Desvignes T."/>
            <person name="Postlethwait J."/>
            <person name="Bobe J."/>
            <person name="Guiguen Y."/>
            <person name="Dirks R."/>
        </authorList>
    </citation>
    <scope>NUCLEOTIDE SEQUENCE</scope>
    <source>
        <strain evidence="2">Tag_6206</strain>
        <tissue evidence="2">Liver</tissue>
    </source>
</reference>